<evidence type="ECO:0000256" key="3">
    <source>
        <dbReference type="ARBA" id="ARBA00023242"/>
    </source>
</evidence>
<organism evidence="7 9">
    <name type="scientific">Didymodactylos carnosus</name>
    <dbReference type="NCBI Taxonomy" id="1234261"/>
    <lineage>
        <taxon>Eukaryota</taxon>
        <taxon>Metazoa</taxon>
        <taxon>Spiralia</taxon>
        <taxon>Gnathifera</taxon>
        <taxon>Rotifera</taxon>
        <taxon>Eurotatoria</taxon>
        <taxon>Bdelloidea</taxon>
        <taxon>Philodinida</taxon>
        <taxon>Philodinidae</taxon>
        <taxon>Didymodactylos</taxon>
    </lineage>
</organism>
<feature type="region of interest" description="Disordered" evidence="4">
    <location>
        <begin position="779"/>
        <end position="878"/>
    </location>
</feature>
<dbReference type="GO" id="GO:0003676">
    <property type="term" value="F:nucleic acid binding"/>
    <property type="evidence" value="ECO:0007669"/>
    <property type="project" value="InterPro"/>
</dbReference>
<feature type="region of interest" description="Disordered" evidence="4">
    <location>
        <begin position="554"/>
        <end position="573"/>
    </location>
</feature>
<dbReference type="Pfam" id="PF04959">
    <property type="entry name" value="ARS2"/>
    <property type="match status" value="1"/>
</dbReference>
<dbReference type="SUPFAM" id="SSF54928">
    <property type="entry name" value="RNA-binding domain, RBD"/>
    <property type="match status" value="1"/>
</dbReference>
<feature type="region of interest" description="Disordered" evidence="4">
    <location>
        <begin position="1"/>
        <end position="84"/>
    </location>
</feature>
<dbReference type="GO" id="GO:0016604">
    <property type="term" value="C:nuclear body"/>
    <property type="evidence" value="ECO:0007669"/>
    <property type="project" value="TreeGrafter"/>
</dbReference>
<accession>A0A814EY03</accession>
<dbReference type="OrthoDB" id="342064at2759"/>
<dbReference type="InterPro" id="IPR039727">
    <property type="entry name" value="SE/Ars2"/>
</dbReference>
<dbReference type="EMBL" id="CAJNOQ010002706">
    <property type="protein sequence ID" value="CAF0974089.1"/>
    <property type="molecule type" value="Genomic_DNA"/>
</dbReference>
<dbReference type="Pfam" id="PF12066">
    <property type="entry name" value="SERRATE_Ars2_N"/>
    <property type="match status" value="1"/>
</dbReference>
<feature type="compositionally biased region" description="Pro residues" evidence="4">
    <location>
        <begin position="788"/>
        <end position="807"/>
    </location>
</feature>
<proteinExistence type="inferred from homology"/>
<feature type="compositionally biased region" description="Basic and acidic residues" evidence="4">
    <location>
        <begin position="9"/>
        <end position="48"/>
    </location>
</feature>
<dbReference type="AlphaFoldDB" id="A0A814EY03"/>
<feature type="domain" description="SERRATE/Ars2 C-terminal" evidence="5">
    <location>
        <begin position="671"/>
        <end position="848"/>
    </location>
</feature>
<dbReference type="GO" id="GO:0031053">
    <property type="term" value="P:primary miRNA processing"/>
    <property type="evidence" value="ECO:0007669"/>
    <property type="project" value="TreeGrafter"/>
</dbReference>
<dbReference type="PANTHER" id="PTHR13165">
    <property type="entry name" value="ARSENITE-RESISTANCE PROTEIN 2"/>
    <property type="match status" value="1"/>
</dbReference>
<reference evidence="7" key="1">
    <citation type="submission" date="2021-02" db="EMBL/GenBank/DDBJ databases">
        <authorList>
            <person name="Nowell W R."/>
        </authorList>
    </citation>
    <scope>NUCLEOTIDE SEQUENCE</scope>
</reference>
<gene>
    <name evidence="7" type="ORF">GPM918_LOCUS12394</name>
    <name evidence="8" type="ORF">SRO942_LOCUS12395</name>
</gene>
<keyword evidence="3" id="KW-0539">Nucleus</keyword>
<dbReference type="InterPro" id="IPR007042">
    <property type="entry name" value="SERRATE/Ars2_C"/>
</dbReference>
<evidence type="ECO:0000256" key="1">
    <source>
        <dbReference type="ARBA" id="ARBA00004123"/>
    </source>
</evidence>
<dbReference type="Proteomes" id="UP000681722">
    <property type="component" value="Unassembled WGS sequence"/>
</dbReference>
<evidence type="ECO:0000256" key="4">
    <source>
        <dbReference type="SAM" id="MobiDB-lite"/>
    </source>
</evidence>
<dbReference type="InterPro" id="IPR012677">
    <property type="entry name" value="Nucleotide-bd_a/b_plait_sf"/>
</dbReference>
<feature type="region of interest" description="Disordered" evidence="4">
    <location>
        <begin position="259"/>
        <end position="424"/>
    </location>
</feature>
<comment type="similarity">
    <text evidence="2">Belongs to the ARS2 family.</text>
</comment>
<feature type="compositionally biased region" description="Polar residues" evidence="4">
    <location>
        <begin position="393"/>
        <end position="403"/>
    </location>
</feature>
<keyword evidence="9" id="KW-1185">Reference proteome</keyword>
<dbReference type="InterPro" id="IPR035979">
    <property type="entry name" value="RBD_domain_sf"/>
</dbReference>
<dbReference type="Gene3D" id="3.30.70.330">
    <property type="match status" value="1"/>
</dbReference>
<dbReference type="Proteomes" id="UP000663829">
    <property type="component" value="Unassembled WGS sequence"/>
</dbReference>
<feature type="compositionally biased region" description="Polar residues" evidence="4">
    <location>
        <begin position="564"/>
        <end position="573"/>
    </location>
</feature>
<comment type="caution">
    <text evidence="7">The sequence shown here is derived from an EMBL/GenBank/DDBJ whole genome shotgun (WGS) entry which is preliminary data.</text>
</comment>
<feature type="compositionally biased region" description="Polar residues" evidence="4">
    <location>
        <begin position="289"/>
        <end position="308"/>
    </location>
</feature>
<name>A0A814EY03_9BILA</name>
<evidence type="ECO:0000259" key="6">
    <source>
        <dbReference type="Pfam" id="PF12066"/>
    </source>
</evidence>
<evidence type="ECO:0000313" key="9">
    <source>
        <dbReference type="Proteomes" id="UP000663829"/>
    </source>
</evidence>
<dbReference type="EMBL" id="CAJOBC010002706">
    <property type="protein sequence ID" value="CAF3747000.1"/>
    <property type="molecule type" value="Genomic_DNA"/>
</dbReference>
<feature type="compositionally biased region" description="Basic and acidic residues" evidence="4">
    <location>
        <begin position="328"/>
        <end position="344"/>
    </location>
</feature>
<dbReference type="CDD" id="cd00590">
    <property type="entry name" value="RRM_SF"/>
    <property type="match status" value="1"/>
</dbReference>
<protein>
    <recommendedName>
        <fullName evidence="10">Arsenite-resistance protein 2 homolog</fullName>
    </recommendedName>
</protein>
<feature type="domain" description="SERRATE/Ars2 N-terminal" evidence="6">
    <location>
        <begin position="136"/>
        <end position="245"/>
    </location>
</feature>
<evidence type="ECO:0008006" key="10">
    <source>
        <dbReference type="Google" id="ProtNLM"/>
    </source>
</evidence>
<comment type="subcellular location">
    <subcellularLocation>
        <location evidence="1">Nucleus</location>
    </subcellularLocation>
</comment>
<evidence type="ECO:0000313" key="8">
    <source>
        <dbReference type="EMBL" id="CAF3747000.1"/>
    </source>
</evidence>
<feature type="compositionally biased region" description="Polar residues" evidence="4">
    <location>
        <begin position="316"/>
        <end position="327"/>
    </location>
</feature>
<dbReference type="InterPro" id="IPR021933">
    <property type="entry name" value="SERRATE/Ars2_N"/>
</dbReference>
<sequence>MGDSDDDFDNRRNRDKFRREREDYGRNERNRNDWNERDRSNPIRRREPNQYPTSGREYPRYSRSPGRYDMSPPPQNKRIRRDWDGSDVSHYEGVQPYFGNPQFHHDYSSMHHSGPGGHLNRESLEYLTQPPMLSFKNFLHDQDENIDQDEAVKRYNDYKTDFKKQQINDFFQAHKDEEWFKHKYHPDEYSKRRDEQRQAIKRRLDVFMELLSKSWLDDVSIDVENQHNLTRFLDAAVIKMEGGTDHDLKSLDVVQSSSITNMGNDDEIDEMGMGTKPPDSVGNDKLIKSDSTTSTIVIPSQQPSTGTTVKEEAHTSIPTNANGTNSKSDGDEIEMKSPKHESKPPKQKRQKSQYRSDGEGSGSEDGAYSDGESDDVNETASVKSEQSKKDNRPSANSIDPKASSSHDNKEEESEAGEVPDAPRPLHKTLSIFLRNLSSSTTKEDIENLCKQYTGFRRVCLTDPAPDRKFLRRGWVTFDSNVQIRNICYELNLNKIRDIDTGAIVNRELKNRIRIINGIGQHKTIVRNDLRLATKIMKNLDERWKIWENNENMNDKIKTSDDSEISSSTPASTTKPIGFVSHNPLLKNITEYLVEEGNAEEEELLGGVDSHAHSNPNGPTFEIDKELTKVLDRLILYLRVVHSVDYYNGIEYQQEDSMPNRCGIIHARGPQLSTVSMSELNNFMQQFESKLKPFIDYKERLDDDLAKKLGFKVAQDEVDKFINANCQEVAKDKWLCPISGKKFKGPEFVKKHIYNKHQDKIEDVKREVVFFNNYLYDPKRPQLPEHPSTRPPLPPHPSGLPLPTPPLATQPLLSRPPIWSQTPHPVAHHPPPNYHNFPRYQPRPFIYGGGPPGGPPNRRPTNRQLVGYEDLDAPNEMLV</sequence>
<evidence type="ECO:0000313" key="7">
    <source>
        <dbReference type="EMBL" id="CAF0974089.1"/>
    </source>
</evidence>
<evidence type="ECO:0000259" key="5">
    <source>
        <dbReference type="Pfam" id="PF04959"/>
    </source>
</evidence>
<evidence type="ECO:0000256" key="2">
    <source>
        <dbReference type="ARBA" id="ARBA00005407"/>
    </source>
</evidence>
<dbReference type="PANTHER" id="PTHR13165:SF0">
    <property type="entry name" value="SERRATE RNA EFFECTOR MOLECULE HOMOLOG"/>
    <property type="match status" value="1"/>
</dbReference>